<dbReference type="PROSITE" id="PS51459">
    <property type="entry name" value="FIDO"/>
    <property type="match status" value="1"/>
</dbReference>
<reference evidence="2 3" key="1">
    <citation type="journal article" date="2016" name="Nat. Commun.">
        <title>Thousands of microbial genomes shed light on interconnected biogeochemical processes in an aquifer system.</title>
        <authorList>
            <person name="Anantharaman K."/>
            <person name="Brown C.T."/>
            <person name="Hug L.A."/>
            <person name="Sharon I."/>
            <person name="Castelle C.J."/>
            <person name="Probst A.J."/>
            <person name="Thomas B.C."/>
            <person name="Singh A."/>
            <person name="Wilkins M.J."/>
            <person name="Karaoz U."/>
            <person name="Brodie E.L."/>
            <person name="Williams K.H."/>
            <person name="Hubbard S.S."/>
            <person name="Banfield J.F."/>
        </authorList>
    </citation>
    <scope>NUCLEOTIDE SEQUENCE [LARGE SCALE GENOMIC DNA]</scope>
</reference>
<dbReference type="InterPro" id="IPR036597">
    <property type="entry name" value="Fido-like_dom_sf"/>
</dbReference>
<name>A0A1G2NEE7_9BACT</name>
<proteinExistence type="predicted"/>
<sequence>MQPISITEVEYVAHTLAKEWMTWNEPIPEFKTRNPNILESCLIAPFQKFDKKYLYQGLIEKSSVLFYFLIKNHPFQNGNKRIAVTTLLYFLYKNEKWLHVSNQELYNFAKWVAESNAYVKDATVDAVKKFIGLYMADFKESKK</sequence>
<feature type="domain" description="Fido" evidence="1">
    <location>
        <begin position="4"/>
        <end position="133"/>
    </location>
</feature>
<dbReference type="EMBL" id="MHSA01000012">
    <property type="protein sequence ID" value="OHA34458.1"/>
    <property type="molecule type" value="Genomic_DNA"/>
</dbReference>
<dbReference type="SUPFAM" id="SSF140931">
    <property type="entry name" value="Fic-like"/>
    <property type="match status" value="1"/>
</dbReference>
<dbReference type="InterPro" id="IPR053737">
    <property type="entry name" value="Type_II_TA_Toxin"/>
</dbReference>
<dbReference type="InterPro" id="IPR003812">
    <property type="entry name" value="Fido"/>
</dbReference>
<comment type="caution">
    <text evidence="2">The sequence shown here is derived from an EMBL/GenBank/DDBJ whole genome shotgun (WGS) entry which is preliminary data.</text>
</comment>
<dbReference type="Pfam" id="PF02661">
    <property type="entry name" value="Fic"/>
    <property type="match status" value="1"/>
</dbReference>
<protein>
    <recommendedName>
        <fullName evidence="1">Fido domain-containing protein</fullName>
    </recommendedName>
</protein>
<dbReference type="GO" id="GO:0016301">
    <property type="term" value="F:kinase activity"/>
    <property type="evidence" value="ECO:0007669"/>
    <property type="project" value="InterPro"/>
</dbReference>
<dbReference type="AlphaFoldDB" id="A0A1G2NEE7"/>
<evidence type="ECO:0000313" key="3">
    <source>
        <dbReference type="Proteomes" id="UP000177797"/>
    </source>
</evidence>
<evidence type="ECO:0000259" key="1">
    <source>
        <dbReference type="PROSITE" id="PS51459"/>
    </source>
</evidence>
<dbReference type="Gene3D" id="1.20.120.1870">
    <property type="entry name" value="Fic/DOC protein, Fido domain"/>
    <property type="match status" value="1"/>
</dbReference>
<dbReference type="NCBIfam" id="TIGR01550">
    <property type="entry name" value="DOC_P1"/>
    <property type="match status" value="1"/>
</dbReference>
<dbReference type="InterPro" id="IPR006440">
    <property type="entry name" value="Doc"/>
</dbReference>
<dbReference type="Proteomes" id="UP000177797">
    <property type="component" value="Unassembled WGS sequence"/>
</dbReference>
<accession>A0A1G2NEE7</accession>
<organism evidence="2 3">
    <name type="scientific">Candidatus Taylorbacteria bacterium RIFCSPLOWO2_01_FULL_48_100</name>
    <dbReference type="NCBI Taxonomy" id="1802322"/>
    <lineage>
        <taxon>Bacteria</taxon>
        <taxon>Candidatus Tayloriibacteriota</taxon>
    </lineage>
</organism>
<evidence type="ECO:0000313" key="2">
    <source>
        <dbReference type="EMBL" id="OHA34458.1"/>
    </source>
</evidence>
<gene>
    <name evidence="2" type="ORF">A2938_01275</name>
</gene>